<evidence type="ECO:0000313" key="3">
    <source>
        <dbReference type="EMBL" id="GAA2734627.1"/>
    </source>
</evidence>
<dbReference type="Proteomes" id="UP001501842">
    <property type="component" value="Unassembled WGS sequence"/>
</dbReference>
<accession>A0ABN3UKH2</accession>
<dbReference type="InterPro" id="IPR052336">
    <property type="entry name" value="MlaD_Phospholipid_Transporter"/>
</dbReference>
<dbReference type="InterPro" id="IPR024516">
    <property type="entry name" value="Mce_C"/>
</dbReference>
<organism evidence="3 4">
    <name type="scientific">Actinocorallia aurantiaca</name>
    <dbReference type="NCBI Taxonomy" id="46204"/>
    <lineage>
        <taxon>Bacteria</taxon>
        <taxon>Bacillati</taxon>
        <taxon>Actinomycetota</taxon>
        <taxon>Actinomycetes</taxon>
        <taxon>Streptosporangiales</taxon>
        <taxon>Thermomonosporaceae</taxon>
        <taxon>Actinocorallia</taxon>
    </lineage>
</organism>
<feature type="domain" description="Mammalian cell entry C-terminal" evidence="2">
    <location>
        <begin position="112"/>
        <end position="294"/>
    </location>
</feature>
<comment type="caution">
    <text evidence="3">The sequence shown here is derived from an EMBL/GenBank/DDBJ whole genome shotgun (WGS) entry which is preliminary data.</text>
</comment>
<gene>
    <name evidence="3" type="ORF">GCM10010439_57450</name>
</gene>
<proteinExistence type="predicted"/>
<feature type="domain" description="Mce/MlaD" evidence="1">
    <location>
        <begin position="31"/>
        <end position="103"/>
    </location>
</feature>
<dbReference type="InterPro" id="IPR005693">
    <property type="entry name" value="Mce"/>
</dbReference>
<dbReference type="PANTHER" id="PTHR33371">
    <property type="entry name" value="INTERMEMBRANE PHOSPHOLIPID TRANSPORT SYSTEM BINDING PROTEIN MLAD-RELATED"/>
    <property type="match status" value="1"/>
</dbReference>
<keyword evidence="4" id="KW-1185">Reference proteome</keyword>
<evidence type="ECO:0000313" key="4">
    <source>
        <dbReference type="Proteomes" id="UP001501842"/>
    </source>
</evidence>
<dbReference type="InterPro" id="IPR003399">
    <property type="entry name" value="Mce/MlaD"/>
</dbReference>
<evidence type="ECO:0000259" key="2">
    <source>
        <dbReference type="Pfam" id="PF11887"/>
    </source>
</evidence>
<dbReference type="NCBIfam" id="TIGR00996">
    <property type="entry name" value="Mtu_fam_mce"/>
    <property type="match status" value="1"/>
</dbReference>
<dbReference type="EMBL" id="BAAATZ010000029">
    <property type="protein sequence ID" value="GAA2734627.1"/>
    <property type="molecule type" value="Genomic_DNA"/>
</dbReference>
<dbReference type="PANTHER" id="PTHR33371:SF4">
    <property type="entry name" value="INTERMEMBRANE PHOSPHOLIPID TRANSPORT SYSTEM BINDING PROTEIN MLAD"/>
    <property type="match status" value="1"/>
</dbReference>
<sequence>MTAPRKLLTAAMSGSLMLGLGGCGVLEEGGAYPVVVYFEKTPALYEKSRVKVIGANVGVVEDLRVENDRVRVKLRVDSDVPLPAGVKATIAAESAIGERSVILFPPWRPGDERAKPGTVIPVERTEPAVEIDEALSAFTTLAESVDPKKVEQLVGSGAELLEGRGDSINGALSTTAELAGDLAAQDEQIVSVAEGLRDLSSSLNRREDKLRTLIDSVAEVGGQLADERTRLKNFLVGLETLVRKGEVVITAYREKLPATLAQSSTLVLTLKSNSASISETITGLARFTDLAVNTWDRKNDVAAIRVHLNATMRIWLQPIFDLMGWGEVPCLDKPLGNCVDKTVKRGGS</sequence>
<name>A0ABN3UKH2_9ACTN</name>
<dbReference type="RefSeq" id="WP_344454866.1">
    <property type="nucleotide sequence ID" value="NZ_BAAATZ010000029.1"/>
</dbReference>
<dbReference type="Pfam" id="PF02470">
    <property type="entry name" value="MlaD"/>
    <property type="match status" value="1"/>
</dbReference>
<protein>
    <recommendedName>
        <fullName evidence="5">MCE family protein</fullName>
    </recommendedName>
</protein>
<dbReference type="Pfam" id="PF11887">
    <property type="entry name" value="Mce4_CUP1"/>
    <property type="match status" value="1"/>
</dbReference>
<dbReference type="PROSITE" id="PS51257">
    <property type="entry name" value="PROKAR_LIPOPROTEIN"/>
    <property type="match status" value="1"/>
</dbReference>
<evidence type="ECO:0008006" key="5">
    <source>
        <dbReference type="Google" id="ProtNLM"/>
    </source>
</evidence>
<reference evidence="3 4" key="1">
    <citation type="journal article" date="2019" name="Int. J. Syst. Evol. Microbiol.">
        <title>The Global Catalogue of Microorganisms (GCM) 10K type strain sequencing project: providing services to taxonomists for standard genome sequencing and annotation.</title>
        <authorList>
            <consortium name="The Broad Institute Genomics Platform"/>
            <consortium name="The Broad Institute Genome Sequencing Center for Infectious Disease"/>
            <person name="Wu L."/>
            <person name="Ma J."/>
        </authorList>
    </citation>
    <scope>NUCLEOTIDE SEQUENCE [LARGE SCALE GENOMIC DNA]</scope>
    <source>
        <strain evidence="3 4">JCM 8201</strain>
    </source>
</reference>
<evidence type="ECO:0000259" key="1">
    <source>
        <dbReference type="Pfam" id="PF02470"/>
    </source>
</evidence>